<feature type="compositionally biased region" description="Polar residues" evidence="7">
    <location>
        <begin position="749"/>
        <end position="759"/>
    </location>
</feature>
<dbReference type="PANTHER" id="PTHR11347">
    <property type="entry name" value="CYCLIC NUCLEOTIDE PHOSPHODIESTERASE"/>
    <property type="match status" value="1"/>
</dbReference>
<comment type="cofactor">
    <cofactor evidence="6">
        <name>a divalent metal cation</name>
        <dbReference type="ChEBI" id="CHEBI:60240"/>
    </cofactor>
    <text evidence="6">Binds 2 divalent metal cations per subunit. Site 1 may preferentially bind zinc ions, while site 2 has a preference for magnesium and/or manganese ions.</text>
</comment>
<feature type="binding site" evidence="5">
    <location>
        <position position="543"/>
    </location>
    <ligand>
        <name>Zn(2+)</name>
        <dbReference type="ChEBI" id="CHEBI:29105"/>
        <label>1</label>
    </ligand>
</feature>
<dbReference type="InterPro" id="IPR003607">
    <property type="entry name" value="HD/PDEase_dom"/>
</dbReference>
<evidence type="ECO:0000313" key="10">
    <source>
        <dbReference type="Proteomes" id="UP001219355"/>
    </source>
</evidence>
<protein>
    <recommendedName>
        <fullName evidence="6">Phosphodiesterase</fullName>
        <ecNumber evidence="6">3.1.4.-</ecNumber>
    </recommendedName>
</protein>
<dbReference type="PROSITE" id="PS51845">
    <property type="entry name" value="PDEASE_I_2"/>
    <property type="match status" value="1"/>
</dbReference>
<evidence type="ECO:0000259" key="8">
    <source>
        <dbReference type="PROSITE" id="PS51845"/>
    </source>
</evidence>
<feature type="binding site" evidence="5">
    <location>
        <position position="428"/>
    </location>
    <ligand>
        <name>Zn(2+)</name>
        <dbReference type="ChEBI" id="CHEBI:29105"/>
        <label>1</label>
    </ligand>
</feature>
<feature type="compositionally biased region" description="Polar residues" evidence="7">
    <location>
        <begin position="712"/>
        <end position="726"/>
    </location>
</feature>
<feature type="active site" description="Proton donor" evidence="3">
    <location>
        <position position="371"/>
    </location>
</feature>
<feature type="domain" description="PDEase" evidence="8">
    <location>
        <begin position="285"/>
        <end position="641"/>
    </location>
</feature>
<dbReference type="EMBL" id="CP120628">
    <property type="protein sequence ID" value="WEW58729.1"/>
    <property type="molecule type" value="Genomic_DNA"/>
</dbReference>
<dbReference type="GO" id="GO:0007165">
    <property type="term" value="P:signal transduction"/>
    <property type="evidence" value="ECO:0007669"/>
    <property type="project" value="InterPro"/>
</dbReference>
<evidence type="ECO:0000256" key="4">
    <source>
        <dbReference type="PIRSR" id="PIRSR623088-2"/>
    </source>
</evidence>
<dbReference type="SUPFAM" id="SSF109604">
    <property type="entry name" value="HD-domain/PDEase-like"/>
    <property type="match status" value="1"/>
</dbReference>
<name>A0AAF0DIB8_9EURO</name>
<feature type="region of interest" description="Disordered" evidence="7">
    <location>
        <begin position="922"/>
        <end position="968"/>
    </location>
</feature>
<dbReference type="InterPro" id="IPR036971">
    <property type="entry name" value="PDEase_catalytic_dom_sf"/>
</dbReference>
<feature type="binding site" evidence="4">
    <location>
        <position position="429"/>
    </location>
    <ligand>
        <name>AMP</name>
        <dbReference type="ChEBI" id="CHEBI:456215"/>
    </ligand>
</feature>
<dbReference type="InterPro" id="IPR023088">
    <property type="entry name" value="PDEase"/>
</dbReference>
<dbReference type="EC" id="3.1.4.-" evidence="6"/>
<keyword evidence="10" id="KW-1185">Reference proteome</keyword>
<evidence type="ECO:0000256" key="5">
    <source>
        <dbReference type="PIRSR" id="PIRSR623088-3"/>
    </source>
</evidence>
<dbReference type="AlphaFoldDB" id="A0AAF0DIB8"/>
<dbReference type="InterPro" id="IPR002073">
    <property type="entry name" value="PDEase_catalytic_dom"/>
</dbReference>
<gene>
    <name evidence="9" type="primary">PDE2</name>
    <name evidence="9" type="ORF">PRK78_004197</name>
</gene>
<dbReference type="PROSITE" id="PS00126">
    <property type="entry name" value="PDEASE_I_1"/>
    <property type="match status" value="1"/>
</dbReference>
<sequence length="992" mass="111346">MDREQCLAVYIDERVPQECWITRESLVLPKDYLGESSPFTLHDHCRELASNAELILDICKQVYLCNSGKSFASKLAELREESNDTCALIFAFVDIAIKGDSELIHRRSTAQNCAQPSPSPPILNRSLTFSAESEELYGFHLLSRFSSDIQAQDEPNIIVPIAILRYIEERCDGIDVEPVLQDTEELSGSASGDLRNAPEIHMKQLRRCLDAGAVDVLTCPFENSRVKGLVLHAYRTQKAAQKHRARFLASRKVRRQSWVGTDGQQSYAYLREAMVSKLMKRICNPEEVIEDFQVGDVPIVQDRKSLIERGVANWDFLSHDFSDDELIHVACVMVEHALKIPELEQWRISTEELRSFLLSVRAAYNSFVLYHNFRHAIDVLQSVFHFLVRVGALPPFPSESEDMTTGSGMASILTPFDALTLLITAIGHDVGHPGVNNVFLVKLNAPLAQLYNDKSVLEAFHCAAYSQILRRHWPSVFTDIRLRKLMIDSILATDMGVHNMFMESLEKLQQNYCSNNRTTWGWKSKDVENYRGLLCAMLIKCADISNVARPFHIAERWTDILQREFANQGIMEAEIGMETALFGGPPELGNLIKKANGQIGFMDIFALPLFDGVTDVLPDMAFAANEIRRNKLIWQKLIDRQKLPGVLESSITKISPNESLENRPVAKDDSKPGDYDLSSVYYTIPCENLPERSGSPSPGASQVDRDPDDKSVTNAEHYSQEPSTPKNDLPPLLMSDNMNKTNNHDNNKQSLAHTKSTSPLWAKSQPDSGNYRLQRAFKASPVSAVFNHSGQSTNGVRNQSASTYTNNTVISTVSCSTQASSLITTDSNSQDEKDCGNQTFGEFTRSGVRSSYESSLGDGACEATDYRRPSTADIPVDCSRHRHQCNHERNNRPTLRRSPSFMSSLLDKGLTSNHRNLFTIKAPSPSIGHSNPANHQYLSSNQQPLSDPNFTTTNGSSAPTERTIPRRRSRLRLAFWRRNKQPIPPLPSEQHR</sequence>
<feature type="binding site" evidence="4">
    <location>
        <begin position="371"/>
        <end position="375"/>
    </location>
    <ligand>
        <name>AMP</name>
        <dbReference type="ChEBI" id="CHEBI:456215"/>
    </ligand>
</feature>
<organism evidence="9 10">
    <name type="scientific">Emydomyces testavorans</name>
    <dbReference type="NCBI Taxonomy" id="2070801"/>
    <lineage>
        <taxon>Eukaryota</taxon>
        <taxon>Fungi</taxon>
        <taxon>Dikarya</taxon>
        <taxon>Ascomycota</taxon>
        <taxon>Pezizomycotina</taxon>
        <taxon>Eurotiomycetes</taxon>
        <taxon>Eurotiomycetidae</taxon>
        <taxon>Onygenales</taxon>
        <taxon>Nannizziopsiaceae</taxon>
        <taxon>Emydomyces</taxon>
    </lineage>
</organism>
<comment type="similarity">
    <text evidence="6">Belongs to the cyclic nucleotide phosphodiesterase family.</text>
</comment>
<evidence type="ECO:0000256" key="7">
    <source>
        <dbReference type="SAM" id="MobiDB-lite"/>
    </source>
</evidence>
<dbReference type="PRINTS" id="PR00387">
    <property type="entry name" value="PDIESTERASE1"/>
</dbReference>
<accession>A0AAF0DIB8</accession>
<feature type="region of interest" description="Disordered" evidence="7">
    <location>
        <begin position="687"/>
        <end position="768"/>
    </location>
</feature>
<dbReference type="Proteomes" id="UP001219355">
    <property type="component" value="Chromosome 2"/>
</dbReference>
<dbReference type="CDD" id="cd00077">
    <property type="entry name" value="HDc"/>
    <property type="match status" value="1"/>
</dbReference>
<proteinExistence type="inferred from homology"/>
<evidence type="ECO:0000256" key="3">
    <source>
        <dbReference type="PIRSR" id="PIRSR623088-1"/>
    </source>
</evidence>
<feature type="binding site" evidence="4">
    <location>
        <position position="598"/>
    </location>
    <ligand>
        <name>AMP</name>
        <dbReference type="ChEBI" id="CHEBI:456215"/>
    </ligand>
</feature>
<dbReference type="SMART" id="SM00471">
    <property type="entry name" value="HDc"/>
    <property type="match status" value="1"/>
</dbReference>
<feature type="binding site" evidence="5">
    <location>
        <position position="375"/>
    </location>
    <ligand>
        <name>Zn(2+)</name>
        <dbReference type="ChEBI" id="CHEBI:29105"/>
        <label>1</label>
    </ligand>
</feature>
<dbReference type="Pfam" id="PF00233">
    <property type="entry name" value="PDEase_I"/>
    <property type="match status" value="1"/>
</dbReference>
<feature type="binding site" evidence="5">
    <location>
        <position position="429"/>
    </location>
    <ligand>
        <name>Zn(2+)</name>
        <dbReference type="ChEBI" id="CHEBI:29105"/>
        <label>1</label>
    </ligand>
</feature>
<evidence type="ECO:0000313" key="9">
    <source>
        <dbReference type="EMBL" id="WEW58729.1"/>
    </source>
</evidence>
<reference evidence="9" key="1">
    <citation type="submission" date="2023-03" db="EMBL/GenBank/DDBJ databases">
        <title>Emydomyces testavorans Genome Sequence.</title>
        <authorList>
            <person name="Hoyer L."/>
        </authorList>
    </citation>
    <scope>NUCLEOTIDE SEQUENCE</scope>
    <source>
        <strain evidence="9">16-2883</strain>
    </source>
</reference>
<dbReference type="Gene3D" id="1.10.1300.10">
    <property type="entry name" value="3'5'-cyclic nucleotide phosphodiesterase, catalytic domain"/>
    <property type="match status" value="1"/>
</dbReference>
<dbReference type="GO" id="GO:0004114">
    <property type="term" value="F:3',5'-cyclic-nucleotide phosphodiesterase activity"/>
    <property type="evidence" value="ECO:0007669"/>
    <property type="project" value="InterPro"/>
</dbReference>
<feature type="binding site" evidence="4">
    <location>
        <position position="543"/>
    </location>
    <ligand>
        <name>AMP</name>
        <dbReference type="ChEBI" id="CHEBI:456215"/>
    </ligand>
</feature>
<feature type="compositionally biased region" description="Polar residues" evidence="7">
    <location>
        <begin position="927"/>
        <end position="960"/>
    </location>
</feature>
<dbReference type="GO" id="GO:0046872">
    <property type="term" value="F:metal ion binding"/>
    <property type="evidence" value="ECO:0007669"/>
    <property type="project" value="UniProtKB-KW"/>
</dbReference>
<feature type="binding site" evidence="5">
    <location>
        <position position="429"/>
    </location>
    <ligand>
        <name>Zn(2+)</name>
        <dbReference type="ChEBI" id="CHEBI:29105"/>
        <label>2</label>
    </ligand>
</feature>
<evidence type="ECO:0000256" key="2">
    <source>
        <dbReference type="ARBA" id="ARBA00022801"/>
    </source>
</evidence>
<dbReference type="InterPro" id="IPR023174">
    <property type="entry name" value="PDEase_CS"/>
</dbReference>
<keyword evidence="1 5" id="KW-0479">Metal-binding</keyword>
<keyword evidence="2 6" id="KW-0378">Hydrolase</keyword>
<evidence type="ECO:0000256" key="1">
    <source>
        <dbReference type="ARBA" id="ARBA00022723"/>
    </source>
</evidence>
<evidence type="ECO:0000256" key="6">
    <source>
        <dbReference type="RuleBase" id="RU363067"/>
    </source>
</evidence>